<dbReference type="STRING" id="2094558.A0A314UNR9"/>
<dbReference type="Pfam" id="PF08100">
    <property type="entry name" value="Dimerisation"/>
    <property type="match status" value="1"/>
</dbReference>
<dbReference type="GO" id="GO:0008171">
    <property type="term" value="F:O-methyltransferase activity"/>
    <property type="evidence" value="ECO:0007669"/>
    <property type="project" value="InterPro"/>
</dbReference>
<keyword evidence="2 6" id="KW-0808">Transferase</keyword>
<dbReference type="InterPro" id="IPR016461">
    <property type="entry name" value="COMT-like"/>
</dbReference>
<dbReference type="InterPro" id="IPR001077">
    <property type="entry name" value="COMT_C"/>
</dbReference>
<dbReference type="AlphaFoldDB" id="A0A314UNR9"/>
<dbReference type="GO" id="GO:0032259">
    <property type="term" value="P:methylation"/>
    <property type="evidence" value="ECO:0007669"/>
    <property type="project" value="UniProtKB-KW"/>
</dbReference>
<dbReference type="PROSITE" id="PS51683">
    <property type="entry name" value="SAM_OMT_II"/>
    <property type="match status" value="1"/>
</dbReference>
<name>A0A314UNR9_PRUYE</name>
<dbReference type="InterPro" id="IPR036388">
    <property type="entry name" value="WH-like_DNA-bd_sf"/>
</dbReference>
<feature type="domain" description="O-methyltransferase dimerisation" evidence="5">
    <location>
        <begin position="17"/>
        <end position="107"/>
    </location>
</feature>
<dbReference type="EMBL" id="PJQY01003236">
    <property type="protein sequence ID" value="PQM39123.1"/>
    <property type="molecule type" value="Genomic_DNA"/>
</dbReference>
<keyword evidence="1 6" id="KW-0489">Methyltransferase</keyword>
<keyword evidence="3" id="KW-0949">S-adenosyl-L-methionine</keyword>
<dbReference type="Pfam" id="PF00891">
    <property type="entry name" value="Methyltransf_2"/>
    <property type="match status" value="1"/>
</dbReference>
<dbReference type="Proteomes" id="UP000250321">
    <property type="component" value="Unassembled WGS sequence"/>
</dbReference>
<feature type="domain" description="O-methyltransferase C-terminal" evidence="4">
    <location>
        <begin position="136"/>
        <end position="198"/>
    </location>
</feature>
<evidence type="ECO:0000256" key="2">
    <source>
        <dbReference type="ARBA" id="ARBA00022679"/>
    </source>
</evidence>
<evidence type="ECO:0000256" key="3">
    <source>
        <dbReference type="ARBA" id="ARBA00022691"/>
    </source>
</evidence>
<organism evidence="6 7">
    <name type="scientific">Prunus yedoensis var. nudiflora</name>
    <dbReference type="NCBI Taxonomy" id="2094558"/>
    <lineage>
        <taxon>Eukaryota</taxon>
        <taxon>Viridiplantae</taxon>
        <taxon>Streptophyta</taxon>
        <taxon>Embryophyta</taxon>
        <taxon>Tracheophyta</taxon>
        <taxon>Spermatophyta</taxon>
        <taxon>Magnoliopsida</taxon>
        <taxon>eudicotyledons</taxon>
        <taxon>Gunneridae</taxon>
        <taxon>Pentapetalae</taxon>
        <taxon>rosids</taxon>
        <taxon>fabids</taxon>
        <taxon>Rosales</taxon>
        <taxon>Rosaceae</taxon>
        <taxon>Amygdaloideae</taxon>
        <taxon>Amygdaleae</taxon>
        <taxon>Prunus</taxon>
    </lineage>
</organism>
<proteinExistence type="predicted"/>
<dbReference type="Gene3D" id="1.10.10.10">
    <property type="entry name" value="Winged helix-like DNA-binding domain superfamily/Winged helix DNA-binding domain"/>
    <property type="match status" value="1"/>
</dbReference>
<dbReference type="InterPro" id="IPR036390">
    <property type="entry name" value="WH_DNA-bd_sf"/>
</dbReference>
<reference evidence="6 7" key="1">
    <citation type="submission" date="2018-02" db="EMBL/GenBank/DDBJ databases">
        <title>Draft genome of wild Prunus yedoensis var. nudiflora.</title>
        <authorList>
            <person name="Baek S."/>
            <person name="Kim J.-H."/>
            <person name="Choi K."/>
            <person name="Kim G.-B."/>
            <person name="Cho A."/>
            <person name="Jang H."/>
            <person name="Shin C.-H."/>
            <person name="Yu H.-J."/>
            <person name="Mun J.-H."/>
        </authorList>
    </citation>
    <scope>NUCLEOTIDE SEQUENCE [LARGE SCALE GENOMIC DNA]</scope>
    <source>
        <strain evidence="7">cv. Jeju island</strain>
        <tissue evidence="6">Leaf</tissue>
    </source>
</reference>
<sequence>MEETEAEAMLRGQADIWKYMFGFADSMALKCAVELRIADIIHSHAPTDHMITLSQIASHLVAPSPDITCLKRIMRLLVRRNIFAVHHPSEGGEPVYGLTYSSRWLLHDSEMSLAPMLVMENHPSLMAPWHYFSQCNCRKAIPERGGKIMIVDIVLEPSGDGVLDDTRLVFDLVMIAHASGGKERTENEWEKILKEGGFPRYKIIKIPALLSIIEAYPV</sequence>
<dbReference type="OrthoDB" id="1606438at2759"/>
<dbReference type="InterPro" id="IPR029063">
    <property type="entry name" value="SAM-dependent_MTases_sf"/>
</dbReference>
<evidence type="ECO:0000259" key="5">
    <source>
        <dbReference type="Pfam" id="PF08100"/>
    </source>
</evidence>
<dbReference type="PANTHER" id="PTHR11746">
    <property type="entry name" value="O-METHYLTRANSFERASE"/>
    <property type="match status" value="1"/>
</dbReference>
<evidence type="ECO:0000256" key="1">
    <source>
        <dbReference type="ARBA" id="ARBA00022603"/>
    </source>
</evidence>
<dbReference type="GO" id="GO:0046983">
    <property type="term" value="F:protein dimerization activity"/>
    <property type="evidence" value="ECO:0007669"/>
    <property type="project" value="InterPro"/>
</dbReference>
<accession>A0A314UNR9</accession>
<evidence type="ECO:0000259" key="4">
    <source>
        <dbReference type="Pfam" id="PF00891"/>
    </source>
</evidence>
<evidence type="ECO:0000313" key="7">
    <source>
        <dbReference type="Proteomes" id="UP000250321"/>
    </source>
</evidence>
<dbReference type="Gene3D" id="3.40.50.150">
    <property type="entry name" value="Vaccinia Virus protein VP39"/>
    <property type="match status" value="1"/>
</dbReference>
<gene>
    <name evidence="6" type="ORF">Pyn_23370</name>
</gene>
<dbReference type="SUPFAM" id="SSF46785">
    <property type="entry name" value="Winged helix' DNA-binding domain"/>
    <property type="match status" value="1"/>
</dbReference>
<dbReference type="SUPFAM" id="SSF53335">
    <property type="entry name" value="S-adenosyl-L-methionine-dependent methyltransferases"/>
    <property type="match status" value="1"/>
</dbReference>
<dbReference type="InterPro" id="IPR012967">
    <property type="entry name" value="COMT_dimerisation"/>
</dbReference>
<comment type="caution">
    <text evidence="6">The sequence shown here is derived from an EMBL/GenBank/DDBJ whole genome shotgun (WGS) entry which is preliminary data.</text>
</comment>
<evidence type="ECO:0000313" key="6">
    <source>
        <dbReference type="EMBL" id="PQM39123.1"/>
    </source>
</evidence>
<protein>
    <submittedName>
        <fullName evidence="6">(R S)-reticuline 7-O-methyltransferase-like</fullName>
    </submittedName>
</protein>
<keyword evidence="7" id="KW-1185">Reference proteome</keyword>